<comment type="caution">
    <text evidence="2">The sequence shown here is derived from an EMBL/GenBank/DDBJ whole genome shotgun (WGS) entry which is preliminary data.</text>
</comment>
<sequence>MIASFQFFIEVEFYAHFTCAIPIPRIMTWIHVGLRGKNLIIFKIGFKMKSIMHGEASGKKVKAIWDRRLTIIFCDLCIKEILNGNRPGTHFKRVGWVKIVNTFENETGNPYTQKQLKNRWDLLKKEWKVWKKLKEKDTDLGWNPIKGTIDASEEWWENRLKVVPEAQRFKLVGIDPELEDKLDQMFKGTIAMGDKAWVPSSGILPTNFVEHETFEAIEEENALDDVRVLNQIGCDGNNESPEIQSQPIELVNQKCRSTEAGSSYIKTGKRKSSKQVKGAAKLSMQIDKLCSATDNTSPDTNLTPVMDPFGIPQAVKMLDELSEEVIETSELYFFALKLITNKDKRTVFLSIPPRVRVWWLKREMDESSKLSSLGT</sequence>
<proteinExistence type="predicted"/>
<accession>A0ABR2U4E5</accession>
<evidence type="ECO:0000259" key="1">
    <source>
        <dbReference type="Pfam" id="PF12776"/>
    </source>
</evidence>
<reference evidence="2 3" key="1">
    <citation type="journal article" date="2024" name="G3 (Bethesda)">
        <title>Genome assembly of Hibiscus sabdariffa L. provides insights into metabolisms of medicinal natural products.</title>
        <authorList>
            <person name="Kim T."/>
        </authorList>
    </citation>
    <scope>NUCLEOTIDE SEQUENCE [LARGE SCALE GENOMIC DNA]</scope>
    <source>
        <strain evidence="2">TK-2024</strain>
        <tissue evidence="2">Old leaves</tissue>
    </source>
</reference>
<organism evidence="2 3">
    <name type="scientific">Hibiscus sabdariffa</name>
    <name type="common">roselle</name>
    <dbReference type="NCBI Taxonomy" id="183260"/>
    <lineage>
        <taxon>Eukaryota</taxon>
        <taxon>Viridiplantae</taxon>
        <taxon>Streptophyta</taxon>
        <taxon>Embryophyta</taxon>
        <taxon>Tracheophyta</taxon>
        <taxon>Spermatophyta</taxon>
        <taxon>Magnoliopsida</taxon>
        <taxon>eudicotyledons</taxon>
        <taxon>Gunneridae</taxon>
        <taxon>Pentapetalae</taxon>
        <taxon>rosids</taxon>
        <taxon>malvids</taxon>
        <taxon>Malvales</taxon>
        <taxon>Malvaceae</taxon>
        <taxon>Malvoideae</taxon>
        <taxon>Hibiscus</taxon>
    </lineage>
</organism>
<feature type="domain" description="Myb/SANT-like" evidence="1">
    <location>
        <begin position="65"/>
        <end position="158"/>
    </location>
</feature>
<dbReference type="EMBL" id="JBBPBN010000003">
    <property type="protein sequence ID" value="KAK9044318.1"/>
    <property type="molecule type" value="Genomic_DNA"/>
</dbReference>
<dbReference type="Pfam" id="PF12776">
    <property type="entry name" value="Myb_DNA-bind_3"/>
    <property type="match status" value="1"/>
</dbReference>
<keyword evidence="3" id="KW-1185">Reference proteome</keyword>
<gene>
    <name evidence="2" type="ORF">V6N11_072629</name>
</gene>
<protein>
    <recommendedName>
        <fullName evidence="1">Myb/SANT-like domain-containing protein</fullName>
    </recommendedName>
</protein>
<dbReference type="InterPro" id="IPR024752">
    <property type="entry name" value="Myb/SANT-like_dom"/>
</dbReference>
<name>A0ABR2U4E5_9ROSI</name>
<dbReference type="PANTHER" id="PTHR31704:SF37">
    <property type="entry name" value="HEAT SHOCK PROTEIN"/>
    <property type="match status" value="1"/>
</dbReference>
<evidence type="ECO:0000313" key="3">
    <source>
        <dbReference type="Proteomes" id="UP001396334"/>
    </source>
</evidence>
<evidence type="ECO:0000313" key="2">
    <source>
        <dbReference type="EMBL" id="KAK9044318.1"/>
    </source>
</evidence>
<dbReference type="Proteomes" id="UP001396334">
    <property type="component" value="Unassembled WGS sequence"/>
</dbReference>
<dbReference type="PANTHER" id="PTHR31704">
    <property type="entry name" value="MYB/SANT-LIKE DNA-BINDING DOMAIN PROTEIN-RELATED"/>
    <property type="match status" value="1"/>
</dbReference>